<dbReference type="Proteomes" id="UP001321786">
    <property type="component" value="Chromosome"/>
</dbReference>
<feature type="transmembrane region" description="Helical" evidence="1">
    <location>
        <begin position="12"/>
        <end position="41"/>
    </location>
</feature>
<keyword evidence="1" id="KW-0472">Membrane</keyword>
<keyword evidence="1" id="KW-0812">Transmembrane</keyword>
<proteinExistence type="predicted"/>
<evidence type="ECO:0000313" key="3">
    <source>
        <dbReference type="Proteomes" id="UP001321786"/>
    </source>
</evidence>
<accession>A0AAU9EKR3</accession>
<protein>
    <submittedName>
        <fullName evidence="2">Uncharacterized protein</fullName>
    </submittedName>
</protein>
<name>A0AAU9EKR3_9FIRM</name>
<evidence type="ECO:0000313" key="2">
    <source>
        <dbReference type="EMBL" id="BEP28589.1"/>
    </source>
</evidence>
<dbReference type="KEGG" id="hprf:HLPR_09200"/>
<feature type="transmembrane region" description="Helical" evidence="1">
    <location>
        <begin position="72"/>
        <end position="95"/>
    </location>
</feature>
<keyword evidence="3" id="KW-1185">Reference proteome</keyword>
<keyword evidence="1" id="KW-1133">Transmembrane helix</keyword>
<evidence type="ECO:0000256" key="1">
    <source>
        <dbReference type="SAM" id="Phobius"/>
    </source>
</evidence>
<reference evidence="2 3" key="1">
    <citation type="submission" date="2023-08" db="EMBL/GenBank/DDBJ databases">
        <title>Helicovermis profunda gen. nov., sp. nov., a novel mesophilic, fermentative bacterium within the Bacillota from a deep-sea hydrothermal vent chimney.</title>
        <authorList>
            <person name="Miyazaki U."/>
            <person name="Mizutani D."/>
            <person name="Hashimoto Y."/>
            <person name="Tame A."/>
            <person name="Sawayama S."/>
            <person name="Miyazaki J."/>
            <person name="Takai K."/>
            <person name="Nakagawa S."/>
        </authorList>
    </citation>
    <scope>NUCLEOTIDE SEQUENCE [LARGE SCALE GENOMIC DNA]</scope>
    <source>
        <strain evidence="2 3">S502</strain>
    </source>
</reference>
<feature type="transmembrane region" description="Helical" evidence="1">
    <location>
        <begin position="107"/>
        <end position="134"/>
    </location>
</feature>
<dbReference type="AlphaFoldDB" id="A0AAU9EKR3"/>
<dbReference type="EMBL" id="AP028654">
    <property type="protein sequence ID" value="BEP28589.1"/>
    <property type="molecule type" value="Genomic_DNA"/>
</dbReference>
<gene>
    <name evidence="2" type="ORF">HLPR_09200</name>
</gene>
<dbReference type="RefSeq" id="WP_338536902.1">
    <property type="nucleotide sequence ID" value="NZ_AP028654.1"/>
</dbReference>
<organism evidence="2 3">
    <name type="scientific">Helicovermis profundi</name>
    <dbReference type="NCBI Taxonomy" id="3065157"/>
    <lineage>
        <taxon>Bacteria</taxon>
        <taxon>Bacillati</taxon>
        <taxon>Bacillota</taxon>
        <taxon>Clostridia</taxon>
        <taxon>Helicovermis</taxon>
    </lineage>
</organism>
<sequence length="158" mass="17817">MDFQDMTSTKKPIGISIITFLSLFQIMFSVVLLLIVSFIFIMNPAVGSTSYNIKESFSNTLFNLPSSAIGNVHLSIIFLGTLIPAIIIMFILRYIKKQSIKGLRSVIFIKIVLDVLRMSAFSLGIDIILLLLVFKNKNVMDFMNGIYDPKNKSNKEKI</sequence>